<gene>
    <name evidence="1" type="ORF">J3U88_09980</name>
</gene>
<sequence length="153" mass="17874">MTLIDGYVWQFLNAEQRCDLNISINPSQEPVLHDLLAAETFAHVVYLRFRKLPKNSPRHHDDVVALEERSHLIDLESLQITIDPDLTGLIRGVVKKHESHLQMHPLWINGFVGGINECQENAYIFETKIPLLTEQGEGHIFYWTWYRKEVIFL</sequence>
<evidence type="ECO:0000313" key="1">
    <source>
        <dbReference type="EMBL" id="MBO1318790.1"/>
    </source>
</evidence>
<reference evidence="1" key="1">
    <citation type="submission" date="2021-03" db="EMBL/GenBank/DDBJ databases">
        <authorList>
            <person name="Wang G."/>
        </authorList>
    </citation>
    <scope>NUCLEOTIDE SEQUENCE</scope>
    <source>
        <strain evidence="1">KCTC 12899</strain>
    </source>
</reference>
<name>A0A8J7QI43_9BACT</name>
<comment type="caution">
    <text evidence="1">The sequence shown here is derived from an EMBL/GenBank/DDBJ whole genome shotgun (WGS) entry which is preliminary data.</text>
</comment>
<organism evidence="1 2">
    <name type="scientific">Acanthopleuribacter pedis</name>
    <dbReference type="NCBI Taxonomy" id="442870"/>
    <lineage>
        <taxon>Bacteria</taxon>
        <taxon>Pseudomonadati</taxon>
        <taxon>Acidobacteriota</taxon>
        <taxon>Holophagae</taxon>
        <taxon>Acanthopleuribacterales</taxon>
        <taxon>Acanthopleuribacteraceae</taxon>
        <taxon>Acanthopleuribacter</taxon>
    </lineage>
</organism>
<protein>
    <submittedName>
        <fullName evidence="1">Uncharacterized protein</fullName>
    </submittedName>
</protein>
<evidence type="ECO:0000313" key="2">
    <source>
        <dbReference type="Proteomes" id="UP000664417"/>
    </source>
</evidence>
<keyword evidence="2" id="KW-1185">Reference proteome</keyword>
<accession>A0A8J7QI43</accession>
<dbReference type="EMBL" id="JAFREP010000007">
    <property type="protein sequence ID" value="MBO1318790.1"/>
    <property type="molecule type" value="Genomic_DNA"/>
</dbReference>
<dbReference type="AlphaFoldDB" id="A0A8J7QI43"/>
<dbReference type="Proteomes" id="UP000664417">
    <property type="component" value="Unassembled WGS sequence"/>
</dbReference>
<dbReference type="RefSeq" id="WP_207858528.1">
    <property type="nucleotide sequence ID" value="NZ_JAFREP010000007.1"/>
</dbReference>
<proteinExistence type="predicted"/>